<name>A0AAV0UTX2_9STRA</name>
<feature type="compositionally biased region" description="Polar residues" evidence="1">
    <location>
        <begin position="149"/>
        <end position="187"/>
    </location>
</feature>
<dbReference type="EMBL" id="CAKLBC010000001">
    <property type="protein sequence ID" value="CAH0484265.1"/>
    <property type="molecule type" value="Genomic_DNA"/>
</dbReference>
<dbReference type="Proteomes" id="UP001157938">
    <property type="component" value="Unassembled WGS sequence"/>
</dbReference>
<accession>A0AAV0UTX2</accession>
<dbReference type="EMBL" id="CANTFK010000989">
    <property type="protein sequence ID" value="CAI5739120.1"/>
    <property type="molecule type" value="Genomic_DNA"/>
</dbReference>
<dbReference type="AlphaFoldDB" id="A0AAV0UTX2"/>
<reference evidence="3" key="2">
    <citation type="submission" date="2022-12" db="EMBL/GenBank/DDBJ databases">
        <authorList>
            <person name="Webb A."/>
        </authorList>
    </citation>
    <scope>NUCLEOTIDE SEQUENCE</scope>
    <source>
        <strain evidence="3">Pf2</strain>
    </source>
</reference>
<keyword evidence="4" id="KW-1185">Reference proteome</keyword>
<comment type="caution">
    <text evidence="3">The sequence shown here is derived from an EMBL/GenBank/DDBJ whole genome shotgun (WGS) entry which is preliminary data.</text>
</comment>
<evidence type="ECO:0000313" key="5">
    <source>
        <dbReference type="Proteomes" id="UP001159659"/>
    </source>
</evidence>
<organism evidence="3 5">
    <name type="scientific">Peronospora farinosa</name>
    <dbReference type="NCBI Taxonomy" id="134698"/>
    <lineage>
        <taxon>Eukaryota</taxon>
        <taxon>Sar</taxon>
        <taxon>Stramenopiles</taxon>
        <taxon>Oomycota</taxon>
        <taxon>Peronosporomycetes</taxon>
        <taxon>Peronosporales</taxon>
        <taxon>Peronosporaceae</taxon>
        <taxon>Peronospora</taxon>
    </lineage>
</organism>
<sequence>MDSLVNETLMLQQVPQANAAITAEPKNEVTITSCTNATKTKQTSANADSCPSPASFDDKTATSRPSTRDPAISSAAASLSTVHGKPVLQEPMPSGATSPSTDVAKASPALVASAVSPQLTSARLVTTPIARSKVTGGRHKRRRSIGQAPANSITDSLQPPTKRSAGSSKDATFQSKTNGPNEEQSSADGVRAPFDQLPNSPRHHAVPESANNPVTVQKIHESAIMVVGEQATPTVEVAAPLSQSKAEKLEKTEPVSVRCCATQPTQLLLQMSQLLTLEPLRCNPKEGKVMTFYHQPHDSNRQIR</sequence>
<dbReference type="Proteomes" id="UP001159659">
    <property type="component" value="Unassembled WGS sequence"/>
</dbReference>
<proteinExistence type="predicted"/>
<feature type="compositionally biased region" description="Polar residues" evidence="1">
    <location>
        <begin position="39"/>
        <end position="49"/>
    </location>
</feature>
<evidence type="ECO:0000313" key="3">
    <source>
        <dbReference type="EMBL" id="CAI5739120.1"/>
    </source>
</evidence>
<feature type="region of interest" description="Disordered" evidence="1">
    <location>
        <begin position="130"/>
        <end position="211"/>
    </location>
</feature>
<protein>
    <submittedName>
        <fullName evidence="3">Uncharacterized protein</fullName>
    </submittedName>
</protein>
<evidence type="ECO:0000313" key="4">
    <source>
        <dbReference type="Proteomes" id="UP001157938"/>
    </source>
</evidence>
<gene>
    <name evidence="2" type="ORF">PFR001_LOCUS45</name>
    <name evidence="3" type="ORF">PFR002_LOCUS8876</name>
</gene>
<evidence type="ECO:0000256" key="1">
    <source>
        <dbReference type="SAM" id="MobiDB-lite"/>
    </source>
</evidence>
<reference evidence="2 4" key="1">
    <citation type="submission" date="2021-11" db="EMBL/GenBank/DDBJ databases">
        <authorList>
            <person name="Islam A."/>
            <person name="Islam S."/>
            <person name="Flora M.S."/>
            <person name="Rahman M."/>
            <person name="Ziaur R.M."/>
            <person name="Epstein J.H."/>
            <person name="Hassan M."/>
            <person name="Klassen M."/>
            <person name="Woodard K."/>
            <person name="Webb A."/>
            <person name="Webby R.J."/>
            <person name="El Zowalaty M.E."/>
        </authorList>
    </citation>
    <scope>NUCLEOTIDE SEQUENCE [LARGE SCALE GENOMIC DNA]</scope>
    <source>
        <strain evidence="2">Pf1</strain>
    </source>
</reference>
<feature type="region of interest" description="Disordered" evidence="1">
    <location>
        <begin position="39"/>
        <end position="102"/>
    </location>
</feature>
<evidence type="ECO:0000313" key="2">
    <source>
        <dbReference type="EMBL" id="CAH0484265.1"/>
    </source>
</evidence>